<reference evidence="1 2" key="1">
    <citation type="journal article" date="2018" name="Front. Plant Sci.">
        <title>Red Clover (Trifolium pratense) and Zigzag Clover (T. medium) - A Picture of Genomic Similarities and Differences.</title>
        <authorList>
            <person name="Dluhosova J."/>
            <person name="Istvanek J."/>
            <person name="Nedelnik J."/>
            <person name="Repkova J."/>
        </authorList>
    </citation>
    <scope>NUCLEOTIDE SEQUENCE [LARGE SCALE GENOMIC DNA]</scope>
    <source>
        <strain evidence="2">cv. 10/8</strain>
        <tissue evidence="1">Leaf</tissue>
    </source>
</reference>
<organism evidence="1 2">
    <name type="scientific">Trifolium medium</name>
    <dbReference type="NCBI Taxonomy" id="97028"/>
    <lineage>
        <taxon>Eukaryota</taxon>
        <taxon>Viridiplantae</taxon>
        <taxon>Streptophyta</taxon>
        <taxon>Embryophyta</taxon>
        <taxon>Tracheophyta</taxon>
        <taxon>Spermatophyta</taxon>
        <taxon>Magnoliopsida</taxon>
        <taxon>eudicotyledons</taxon>
        <taxon>Gunneridae</taxon>
        <taxon>Pentapetalae</taxon>
        <taxon>rosids</taxon>
        <taxon>fabids</taxon>
        <taxon>Fabales</taxon>
        <taxon>Fabaceae</taxon>
        <taxon>Papilionoideae</taxon>
        <taxon>50 kb inversion clade</taxon>
        <taxon>NPAAA clade</taxon>
        <taxon>Hologalegina</taxon>
        <taxon>IRL clade</taxon>
        <taxon>Trifolieae</taxon>
        <taxon>Trifolium</taxon>
    </lineage>
</organism>
<evidence type="ECO:0000313" key="1">
    <source>
        <dbReference type="EMBL" id="MCH99882.1"/>
    </source>
</evidence>
<dbReference type="Proteomes" id="UP000265520">
    <property type="component" value="Unassembled WGS sequence"/>
</dbReference>
<proteinExistence type="predicted"/>
<comment type="caution">
    <text evidence="1">The sequence shown here is derived from an EMBL/GenBank/DDBJ whole genome shotgun (WGS) entry which is preliminary data.</text>
</comment>
<keyword evidence="2" id="KW-1185">Reference proteome</keyword>
<dbReference type="EMBL" id="LXQA010041623">
    <property type="protein sequence ID" value="MCH99882.1"/>
    <property type="molecule type" value="Genomic_DNA"/>
</dbReference>
<accession>A0A392NJA2</accession>
<name>A0A392NJA2_9FABA</name>
<sequence>ENHVADEPITNAPEIIVNASGVEEIEHICSVVNAPPPTIPTHSVDTEPIIEGTYKSPVRGDVTTPTSVSETVEIPYASEIGTPSTYQDTILHNYDIPDTNQLINSPEKDV</sequence>
<dbReference type="AlphaFoldDB" id="A0A392NJA2"/>
<evidence type="ECO:0000313" key="2">
    <source>
        <dbReference type="Proteomes" id="UP000265520"/>
    </source>
</evidence>
<protein>
    <submittedName>
        <fullName evidence="1">Sister chromatid cohesion 1 protein</fullName>
    </submittedName>
</protein>
<feature type="non-terminal residue" evidence="1">
    <location>
        <position position="1"/>
    </location>
</feature>